<organism evidence="2 3">
    <name type="scientific">Portunus trituberculatus</name>
    <name type="common">Swimming crab</name>
    <name type="synonym">Neptunus trituberculatus</name>
    <dbReference type="NCBI Taxonomy" id="210409"/>
    <lineage>
        <taxon>Eukaryota</taxon>
        <taxon>Metazoa</taxon>
        <taxon>Ecdysozoa</taxon>
        <taxon>Arthropoda</taxon>
        <taxon>Crustacea</taxon>
        <taxon>Multicrustacea</taxon>
        <taxon>Malacostraca</taxon>
        <taxon>Eumalacostraca</taxon>
        <taxon>Eucarida</taxon>
        <taxon>Decapoda</taxon>
        <taxon>Pleocyemata</taxon>
        <taxon>Brachyura</taxon>
        <taxon>Eubrachyura</taxon>
        <taxon>Portunoidea</taxon>
        <taxon>Portunidae</taxon>
        <taxon>Portuninae</taxon>
        <taxon>Portunus</taxon>
    </lineage>
</organism>
<evidence type="ECO:0000313" key="3">
    <source>
        <dbReference type="Proteomes" id="UP000324222"/>
    </source>
</evidence>
<dbReference type="AlphaFoldDB" id="A0A5B7CTJ9"/>
<reference evidence="2 3" key="1">
    <citation type="submission" date="2019-05" db="EMBL/GenBank/DDBJ databases">
        <title>Another draft genome of Portunus trituberculatus and its Hox gene families provides insights of decapod evolution.</title>
        <authorList>
            <person name="Jeong J.-H."/>
            <person name="Song I."/>
            <person name="Kim S."/>
            <person name="Choi T."/>
            <person name="Kim D."/>
            <person name="Ryu S."/>
            <person name="Kim W."/>
        </authorList>
    </citation>
    <scope>NUCLEOTIDE SEQUENCE [LARGE SCALE GENOMIC DNA]</scope>
    <source>
        <tissue evidence="2">Muscle</tissue>
    </source>
</reference>
<sequence length="91" mass="10841">MEESSAARRMEEPKHMLAENQRYIETPIGLRKLTEDTIDEDFSGFRDERGNTRRLVNVERELRYLKEVMSSLMDKHERLVSENTALKLRIM</sequence>
<keyword evidence="3" id="KW-1185">Reference proteome</keyword>
<gene>
    <name evidence="2" type="ORF">E2C01_005444</name>
</gene>
<evidence type="ECO:0000313" key="2">
    <source>
        <dbReference type="EMBL" id="MPC12739.1"/>
    </source>
</evidence>
<feature type="compositionally biased region" description="Basic and acidic residues" evidence="1">
    <location>
        <begin position="1"/>
        <end position="17"/>
    </location>
</feature>
<name>A0A5B7CTJ9_PORTR</name>
<feature type="region of interest" description="Disordered" evidence="1">
    <location>
        <begin position="1"/>
        <end position="20"/>
    </location>
</feature>
<dbReference type="EMBL" id="VSRR010000233">
    <property type="protein sequence ID" value="MPC12739.1"/>
    <property type="molecule type" value="Genomic_DNA"/>
</dbReference>
<evidence type="ECO:0000256" key="1">
    <source>
        <dbReference type="SAM" id="MobiDB-lite"/>
    </source>
</evidence>
<dbReference type="Proteomes" id="UP000324222">
    <property type="component" value="Unassembled WGS sequence"/>
</dbReference>
<accession>A0A5B7CTJ9</accession>
<protein>
    <submittedName>
        <fullName evidence="2">Uncharacterized protein</fullName>
    </submittedName>
</protein>
<comment type="caution">
    <text evidence="2">The sequence shown here is derived from an EMBL/GenBank/DDBJ whole genome shotgun (WGS) entry which is preliminary data.</text>
</comment>
<proteinExistence type="predicted"/>